<organism evidence="9 10">
    <name type="scientific">Ditylenchus destructor</name>
    <dbReference type="NCBI Taxonomy" id="166010"/>
    <lineage>
        <taxon>Eukaryota</taxon>
        <taxon>Metazoa</taxon>
        <taxon>Ecdysozoa</taxon>
        <taxon>Nematoda</taxon>
        <taxon>Chromadorea</taxon>
        <taxon>Rhabditida</taxon>
        <taxon>Tylenchina</taxon>
        <taxon>Tylenchomorpha</taxon>
        <taxon>Sphaerularioidea</taxon>
        <taxon>Anguinidae</taxon>
        <taxon>Anguininae</taxon>
        <taxon>Ditylenchus</taxon>
    </lineage>
</organism>
<dbReference type="EC" id="2.3.1.225" evidence="7"/>
<comment type="similarity">
    <text evidence="7">Belongs to the DHHC palmitoyltransferase family.</text>
</comment>
<evidence type="ECO:0000256" key="3">
    <source>
        <dbReference type="ARBA" id="ARBA00022692"/>
    </source>
</evidence>
<feature type="transmembrane region" description="Helical" evidence="7">
    <location>
        <begin position="78"/>
        <end position="96"/>
    </location>
</feature>
<evidence type="ECO:0000259" key="8">
    <source>
        <dbReference type="Pfam" id="PF01529"/>
    </source>
</evidence>
<sequence>MTKRYYKNIKNLTMRPPLPSMSSQLSTFVGIILSRYKNLYINSYRRLPIAFVIVSTSWGYYAYVYSICYGSINPFLSVIYLSAFHILLVFFLWAYWQTATTPLTNIPLELFLPASDIERLCEIQDPDDAIDTLEHFCAQLSITIDNRAHKGGPRYCPKCRCIKPDRAHHCAHCNRCILKYDHHCPWVNTCVHFYNYKFFVLLVMYAFLLCIFVFITSASCCAHFMLSEEDLLRMDINVSAAFHGRWLAIVSLVFSLPLTYLLLMHIRLIAKNQTTPESSRPAIFSDGADENAYNYGFGCNFAEIFGMKPYLWLIPTFSSIGDGISFHRRKSIQNDVEKKNHLIE</sequence>
<evidence type="ECO:0000256" key="6">
    <source>
        <dbReference type="ARBA" id="ARBA00023315"/>
    </source>
</evidence>
<dbReference type="Pfam" id="PF01529">
    <property type="entry name" value="DHHC"/>
    <property type="match status" value="1"/>
</dbReference>
<comment type="domain">
    <text evidence="7">The DHHC domain is required for palmitoyltransferase activity.</text>
</comment>
<comment type="catalytic activity">
    <reaction evidence="7">
        <text>L-cysteinyl-[protein] + hexadecanoyl-CoA = S-hexadecanoyl-L-cysteinyl-[protein] + CoA</text>
        <dbReference type="Rhea" id="RHEA:36683"/>
        <dbReference type="Rhea" id="RHEA-COMP:10131"/>
        <dbReference type="Rhea" id="RHEA-COMP:11032"/>
        <dbReference type="ChEBI" id="CHEBI:29950"/>
        <dbReference type="ChEBI" id="CHEBI:57287"/>
        <dbReference type="ChEBI" id="CHEBI:57379"/>
        <dbReference type="ChEBI" id="CHEBI:74151"/>
        <dbReference type="EC" id="2.3.1.225"/>
    </reaction>
</comment>
<comment type="subcellular location">
    <subcellularLocation>
        <location evidence="1">Membrane</location>
        <topology evidence="1">Multi-pass membrane protein</topology>
    </subcellularLocation>
</comment>
<reference evidence="9" key="1">
    <citation type="submission" date="2022-01" db="EMBL/GenBank/DDBJ databases">
        <title>Genome Sequence Resource for Two Populations of Ditylenchus destructor, the Migratory Endoparasitic Phytonematode.</title>
        <authorList>
            <person name="Zhang H."/>
            <person name="Lin R."/>
            <person name="Xie B."/>
        </authorList>
    </citation>
    <scope>NUCLEOTIDE SEQUENCE</scope>
    <source>
        <strain evidence="9">BazhouSP</strain>
    </source>
</reference>
<keyword evidence="2 7" id="KW-0808">Transferase</keyword>
<dbReference type="InterPro" id="IPR039859">
    <property type="entry name" value="PFA4/ZDH16/20/ERF2-like"/>
</dbReference>
<evidence type="ECO:0000256" key="1">
    <source>
        <dbReference type="ARBA" id="ARBA00004141"/>
    </source>
</evidence>
<evidence type="ECO:0000256" key="7">
    <source>
        <dbReference type="RuleBase" id="RU079119"/>
    </source>
</evidence>
<evidence type="ECO:0000313" key="10">
    <source>
        <dbReference type="Proteomes" id="UP001201812"/>
    </source>
</evidence>
<accession>A0AAD4NGA0</accession>
<keyword evidence="6 7" id="KW-0012">Acyltransferase</keyword>
<feature type="transmembrane region" description="Helical" evidence="7">
    <location>
        <begin position="198"/>
        <end position="226"/>
    </location>
</feature>
<evidence type="ECO:0000256" key="2">
    <source>
        <dbReference type="ARBA" id="ARBA00022679"/>
    </source>
</evidence>
<keyword evidence="4 7" id="KW-1133">Transmembrane helix</keyword>
<dbReference type="GO" id="GO:0016020">
    <property type="term" value="C:membrane"/>
    <property type="evidence" value="ECO:0007669"/>
    <property type="project" value="UniProtKB-SubCell"/>
</dbReference>
<feature type="transmembrane region" description="Helical" evidence="7">
    <location>
        <begin position="246"/>
        <end position="263"/>
    </location>
</feature>
<dbReference type="InterPro" id="IPR001594">
    <property type="entry name" value="Palmitoyltrfase_DHHC"/>
</dbReference>
<dbReference type="GO" id="GO:0019706">
    <property type="term" value="F:protein-cysteine S-palmitoyltransferase activity"/>
    <property type="evidence" value="ECO:0007669"/>
    <property type="project" value="UniProtKB-EC"/>
</dbReference>
<dbReference type="EMBL" id="JAKKPZ010000003">
    <property type="protein sequence ID" value="KAI1723808.1"/>
    <property type="molecule type" value="Genomic_DNA"/>
</dbReference>
<evidence type="ECO:0000256" key="5">
    <source>
        <dbReference type="ARBA" id="ARBA00023136"/>
    </source>
</evidence>
<dbReference type="PROSITE" id="PS50216">
    <property type="entry name" value="DHHC"/>
    <property type="match status" value="1"/>
</dbReference>
<feature type="domain" description="Palmitoyltransferase DHHC" evidence="8">
    <location>
        <begin position="151"/>
        <end position="278"/>
    </location>
</feature>
<protein>
    <recommendedName>
        <fullName evidence="7">Palmitoyltransferase</fullName>
        <ecNumber evidence="7">2.3.1.225</ecNumber>
    </recommendedName>
</protein>
<name>A0AAD4NGA0_9BILA</name>
<dbReference type="Proteomes" id="UP001201812">
    <property type="component" value="Unassembled WGS sequence"/>
</dbReference>
<dbReference type="AlphaFoldDB" id="A0AAD4NGA0"/>
<proteinExistence type="inferred from homology"/>
<gene>
    <name evidence="9" type="ORF">DdX_03984</name>
</gene>
<evidence type="ECO:0000313" key="9">
    <source>
        <dbReference type="EMBL" id="KAI1723808.1"/>
    </source>
</evidence>
<comment type="caution">
    <text evidence="9">The sequence shown here is derived from an EMBL/GenBank/DDBJ whole genome shotgun (WGS) entry which is preliminary data.</text>
</comment>
<feature type="transmembrane region" description="Helical" evidence="7">
    <location>
        <begin position="48"/>
        <end position="72"/>
    </location>
</feature>
<evidence type="ECO:0000256" key="4">
    <source>
        <dbReference type="ARBA" id="ARBA00022989"/>
    </source>
</evidence>
<dbReference type="PANTHER" id="PTHR12246">
    <property type="entry name" value="PALMITOYLTRANSFERASE ZDHHC16"/>
    <property type="match status" value="1"/>
</dbReference>
<keyword evidence="5 7" id="KW-0472">Membrane</keyword>
<keyword evidence="10" id="KW-1185">Reference proteome</keyword>
<keyword evidence="3 7" id="KW-0812">Transmembrane</keyword>